<dbReference type="Proteomes" id="UP000708208">
    <property type="component" value="Unassembled WGS sequence"/>
</dbReference>
<evidence type="ECO:0000313" key="1">
    <source>
        <dbReference type="EMBL" id="CAG7722470.1"/>
    </source>
</evidence>
<accession>A0A8J2K8V5</accession>
<proteinExistence type="predicted"/>
<dbReference type="EMBL" id="CAJVCH010089635">
    <property type="protein sequence ID" value="CAG7722470.1"/>
    <property type="molecule type" value="Genomic_DNA"/>
</dbReference>
<name>A0A8J2K8V5_9HEXA</name>
<evidence type="ECO:0000313" key="2">
    <source>
        <dbReference type="Proteomes" id="UP000708208"/>
    </source>
</evidence>
<gene>
    <name evidence="1" type="ORF">AFUS01_LOCUS11601</name>
</gene>
<reference evidence="1" key="1">
    <citation type="submission" date="2021-06" db="EMBL/GenBank/DDBJ databases">
        <authorList>
            <person name="Hodson N. C."/>
            <person name="Mongue J. A."/>
            <person name="Jaron S. K."/>
        </authorList>
    </citation>
    <scope>NUCLEOTIDE SEQUENCE</scope>
</reference>
<protein>
    <submittedName>
        <fullName evidence="1">Uncharacterized protein</fullName>
    </submittedName>
</protein>
<sequence length="126" mass="13704">MTHCLHPQLTSCTCCKCSSCFCNCCKRHTPWCLPCCPPRCTPCSSPCCGPKCYTHPCCRCCGRHSVSTPITRNPNPERTIPPPRSCGSPHPYGACNCTPRGGRHLSYCAGCGNGRCSSGFYKYNVC</sequence>
<organism evidence="1 2">
    <name type="scientific">Allacma fusca</name>
    <dbReference type="NCBI Taxonomy" id="39272"/>
    <lineage>
        <taxon>Eukaryota</taxon>
        <taxon>Metazoa</taxon>
        <taxon>Ecdysozoa</taxon>
        <taxon>Arthropoda</taxon>
        <taxon>Hexapoda</taxon>
        <taxon>Collembola</taxon>
        <taxon>Symphypleona</taxon>
        <taxon>Sminthuridae</taxon>
        <taxon>Allacma</taxon>
    </lineage>
</organism>
<comment type="caution">
    <text evidence="1">The sequence shown here is derived from an EMBL/GenBank/DDBJ whole genome shotgun (WGS) entry which is preliminary data.</text>
</comment>
<dbReference type="AlphaFoldDB" id="A0A8J2K8V5"/>
<keyword evidence="2" id="KW-1185">Reference proteome</keyword>